<feature type="binding site" evidence="8">
    <location>
        <position position="90"/>
    </location>
    <ligand>
        <name>substrate</name>
    </ligand>
</feature>
<keyword evidence="9" id="KW-0170">Cobalt</keyword>
<dbReference type="Pfam" id="PF11975">
    <property type="entry name" value="Glyco_hydro_4C"/>
    <property type="match status" value="1"/>
</dbReference>
<comment type="similarity">
    <text evidence="1 11">Belongs to the glycosyl hydrolase 4 family.</text>
</comment>
<keyword evidence="5 9" id="KW-0464">Manganese</keyword>
<comment type="cofactor">
    <cofactor evidence="11">
        <name>NAD(+)</name>
        <dbReference type="ChEBI" id="CHEBI:57540"/>
    </cofactor>
    <text evidence="11">Binds 1 NAD(+) per subunit.</text>
</comment>
<dbReference type="PANTHER" id="PTHR32092:SF5">
    <property type="entry name" value="6-PHOSPHO-BETA-GLUCOSIDASE"/>
    <property type="match status" value="1"/>
</dbReference>
<evidence type="ECO:0000256" key="9">
    <source>
        <dbReference type="PIRSR" id="PIRSR601088-3"/>
    </source>
</evidence>
<evidence type="ECO:0000313" key="13">
    <source>
        <dbReference type="EMBL" id="KAB1636852.1"/>
    </source>
</evidence>
<dbReference type="InterPro" id="IPR019802">
    <property type="entry name" value="GlycHydrolase_4_CS"/>
</dbReference>
<dbReference type="RefSeq" id="WP_151424567.1">
    <property type="nucleotide sequence ID" value="NZ_WBJX01000005.1"/>
</dbReference>
<evidence type="ECO:0000313" key="14">
    <source>
        <dbReference type="Proteomes" id="UP000490386"/>
    </source>
</evidence>
<keyword evidence="9" id="KW-0408">Iron</keyword>
<evidence type="ECO:0000256" key="2">
    <source>
        <dbReference type="ARBA" id="ARBA00022723"/>
    </source>
</evidence>
<sequence>MKLTIIGGGGFRVPQVFEAVASDEAPVRIDELSLYDISPERLAIIRVIVERIASERRFAPRITVTTDLEEALQGADFVFSAVRVGGTAGRVADERIALELGVLGQETVGPGGLAYALRTIPFMVSLAETIRRVAPEAWVINFTNPAGIVTEAMRGVLGDRVVGICDTPIGLLRRAAAVAGAGAPRPGASASSEVAFDYVGLNHLGWLRSLEVDGVERLPELLASDASLQRIEEARLLGFDWVRALGALPNEYLYYYSFTREANESIRAAASTRGEYLDAQQGAFFANPGTDPFESWTRTRDDREASYMAESREEGEERDVEDVAGGGYESVALDLMAALSSGTPATMILNVRNGGLVPALPEDAVVEVGCVVDADGVHPWPIAPVEGEMLGLMTQVKAAEQLVIEAATRGSRELAWRGFAAHPLVDSVAVARKLVDGYSQHFTSIGRLLH</sequence>
<dbReference type="Proteomes" id="UP000490386">
    <property type="component" value="Unassembled WGS sequence"/>
</dbReference>
<dbReference type="AlphaFoldDB" id="A0A7J5B1H6"/>
<feature type="binding site" evidence="9">
    <location>
        <position position="165"/>
    </location>
    <ligand>
        <name>Mn(2+)</name>
        <dbReference type="ChEBI" id="CHEBI:29035"/>
    </ligand>
</feature>
<keyword evidence="6 11" id="KW-0326">Glycosidase</keyword>
<dbReference type="PANTHER" id="PTHR32092">
    <property type="entry name" value="6-PHOSPHO-BETA-GLUCOSIDASE-RELATED"/>
    <property type="match status" value="1"/>
</dbReference>
<dbReference type="OrthoDB" id="9767022at2"/>
<dbReference type="InterPro" id="IPR022616">
    <property type="entry name" value="Glyco_hydro_4_C"/>
</dbReference>
<dbReference type="GO" id="GO:0016616">
    <property type="term" value="F:oxidoreductase activity, acting on the CH-OH group of donors, NAD or NADP as acceptor"/>
    <property type="evidence" value="ECO:0007669"/>
    <property type="project" value="InterPro"/>
</dbReference>
<name>A0A7J5B1H6_9MICO</name>
<feature type="binding site" evidence="9">
    <location>
        <position position="203"/>
    </location>
    <ligand>
        <name>Mn(2+)</name>
        <dbReference type="ChEBI" id="CHEBI:29035"/>
    </ligand>
</feature>
<accession>A0A7J5B1H6</accession>
<dbReference type="GO" id="GO:0004553">
    <property type="term" value="F:hydrolase activity, hydrolyzing O-glycosyl compounds"/>
    <property type="evidence" value="ECO:0007669"/>
    <property type="project" value="InterPro"/>
</dbReference>
<feature type="active site" description="Proton acceptor" evidence="7">
    <location>
        <position position="252"/>
    </location>
</feature>
<dbReference type="CDD" id="cd05296">
    <property type="entry name" value="GH4_P_beta_glucosidase"/>
    <property type="match status" value="1"/>
</dbReference>
<feature type="domain" description="Glycosyl hydrolase family 4 C-terminal" evidence="12">
    <location>
        <begin position="198"/>
        <end position="425"/>
    </location>
</feature>
<keyword evidence="4 11" id="KW-0520">NAD</keyword>
<evidence type="ECO:0000256" key="10">
    <source>
        <dbReference type="PIRSR" id="PIRSR601088-4"/>
    </source>
</evidence>
<protein>
    <submittedName>
        <fullName evidence="13">6-phospho-beta-glucosidase</fullName>
    </submittedName>
</protein>
<dbReference type="Gene3D" id="3.40.50.720">
    <property type="entry name" value="NAD(P)-binding Rossmann-like Domain"/>
    <property type="match status" value="1"/>
</dbReference>
<evidence type="ECO:0000259" key="12">
    <source>
        <dbReference type="Pfam" id="PF11975"/>
    </source>
</evidence>
<dbReference type="Gene3D" id="3.90.110.10">
    <property type="entry name" value="Lactate dehydrogenase/glycoside hydrolase, family 4, C-terminal"/>
    <property type="match status" value="1"/>
</dbReference>
<dbReference type="GO" id="GO:0005975">
    <property type="term" value="P:carbohydrate metabolic process"/>
    <property type="evidence" value="ECO:0007669"/>
    <property type="project" value="InterPro"/>
</dbReference>
<dbReference type="InterPro" id="IPR015955">
    <property type="entry name" value="Lactate_DH/Glyco_Ohase_4_C"/>
</dbReference>
<evidence type="ECO:0000256" key="7">
    <source>
        <dbReference type="PIRSR" id="PIRSR601088-1"/>
    </source>
</evidence>
<evidence type="ECO:0000256" key="4">
    <source>
        <dbReference type="ARBA" id="ARBA00023027"/>
    </source>
</evidence>
<evidence type="ECO:0000256" key="8">
    <source>
        <dbReference type="PIRSR" id="PIRSR601088-2"/>
    </source>
</evidence>
<evidence type="ECO:0000256" key="3">
    <source>
        <dbReference type="ARBA" id="ARBA00022801"/>
    </source>
</evidence>
<dbReference type="EMBL" id="WBJX01000005">
    <property type="protein sequence ID" value="KAB1636852.1"/>
    <property type="molecule type" value="Genomic_DNA"/>
</dbReference>
<evidence type="ECO:0000256" key="5">
    <source>
        <dbReference type="ARBA" id="ARBA00023211"/>
    </source>
</evidence>
<comment type="caution">
    <text evidence="13">The sequence shown here is derived from an EMBL/GenBank/DDBJ whole genome shotgun (WGS) entry which is preliminary data.</text>
</comment>
<proteinExistence type="inferred from homology"/>
<dbReference type="Pfam" id="PF02056">
    <property type="entry name" value="Glyco_hydro_4"/>
    <property type="match status" value="1"/>
</dbReference>
<keyword evidence="14" id="KW-1185">Reference proteome</keyword>
<reference evidence="13 14" key="1">
    <citation type="submission" date="2019-09" db="EMBL/GenBank/DDBJ databases">
        <title>Phylogeny of genus Pseudoclavibacter and closely related genus.</title>
        <authorList>
            <person name="Li Y."/>
        </authorList>
    </citation>
    <scope>NUCLEOTIDE SEQUENCE [LARGE SCALE GENOMIC DNA]</scope>
    <source>
        <strain evidence="13 14">THG-MD12</strain>
    </source>
</reference>
<dbReference type="SUPFAM" id="SSF56327">
    <property type="entry name" value="LDH C-terminal domain-like"/>
    <property type="match status" value="1"/>
</dbReference>
<gene>
    <name evidence="13" type="ORF">F8O03_14930</name>
</gene>
<dbReference type="InterPro" id="IPR036291">
    <property type="entry name" value="NAD(P)-bd_dom_sf"/>
</dbReference>
<dbReference type="PRINTS" id="PR00732">
    <property type="entry name" value="GLHYDRLASE4"/>
</dbReference>
<dbReference type="GO" id="GO:0046872">
    <property type="term" value="F:metal ion binding"/>
    <property type="evidence" value="ECO:0007669"/>
    <property type="project" value="UniProtKB-KW"/>
</dbReference>
<organism evidence="13 14">
    <name type="scientific">Pseudoclavibacter terrae</name>
    <dbReference type="NCBI Taxonomy" id="1530195"/>
    <lineage>
        <taxon>Bacteria</taxon>
        <taxon>Bacillati</taxon>
        <taxon>Actinomycetota</taxon>
        <taxon>Actinomycetes</taxon>
        <taxon>Micrococcales</taxon>
        <taxon>Microbacteriaceae</taxon>
        <taxon>Pseudoclavibacter</taxon>
    </lineage>
</organism>
<dbReference type="SUPFAM" id="SSF51735">
    <property type="entry name" value="NAD(P)-binding Rossmann-fold domains"/>
    <property type="match status" value="1"/>
</dbReference>
<dbReference type="PROSITE" id="PS01324">
    <property type="entry name" value="GLYCOSYL_HYDROL_F4"/>
    <property type="match status" value="1"/>
</dbReference>
<keyword evidence="3 11" id="KW-0378">Hydrolase</keyword>
<feature type="active site" description="Proton donor" evidence="7">
    <location>
        <position position="166"/>
    </location>
</feature>
<keyword evidence="9" id="KW-0533">Nickel</keyword>
<evidence type="ECO:0000256" key="1">
    <source>
        <dbReference type="ARBA" id="ARBA00010141"/>
    </source>
</evidence>
<feature type="binding site" evidence="8">
    <location>
        <position position="144"/>
    </location>
    <ligand>
        <name>substrate</name>
    </ligand>
</feature>
<evidence type="ECO:0000256" key="6">
    <source>
        <dbReference type="ARBA" id="ARBA00023295"/>
    </source>
</evidence>
<dbReference type="InterPro" id="IPR001088">
    <property type="entry name" value="Glyco_hydro_4"/>
</dbReference>
<feature type="site" description="Increases basicity of active site Tyr" evidence="10">
    <location>
        <position position="106"/>
    </location>
</feature>
<keyword evidence="2 9" id="KW-0479">Metal-binding</keyword>
<evidence type="ECO:0000256" key="11">
    <source>
        <dbReference type="RuleBase" id="RU361152"/>
    </source>
</evidence>